<dbReference type="Pfam" id="PF20796">
    <property type="entry name" value="PDDEXK_13"/>
    <property type="match status" value="1"/>
</dbReference>
<sequence length="416" mass="44230">MTASSASMPTRPVPLVPEDVLKRQDAFVSNDTRFTAACRLLASLWREEHGLPAGQHRLEPRWAGGRTASSTTPGISRSKSVRLASRLSTAAARAGATFLSPAIAAHAREILLFREPGALFEEARLWGNLLSSQALTLNLFVPLALDPARAAAVFRKLLPGFVGTVTSIRFEHSPGRRGPDYFGDGTAFDVLIDIVTPEGEPAFVAIEIKYTEGTGGPAPAPRPRYAETARESGLFRDPDAAVLARPGFEQLRREHVLGQLMLQHGLYGRGHFVLLGPAQNQHVQAMGGRYAAELGDPAEAPGRVGFSTLTLEAVVAAIREAGATDFAASFTARYLDLGRVARFVLTQAMPAPPAPRRLAGKAASAAGPDWANPEQVSEAAASDRARAKPAATASMSRNRAGALKRGVGQSQVHAWA</sequence>
<feature type="compositionally biased region" description="Low complexity" evidence="1">
    <location>
        <begin position="387"/>
        <end position="396"/>
    </location>
</feature>
<dbReference type="Proteomes" id="UP001055108">
    <property type="component" value="Unassembled WGS sequence"/>
</dbReference>
<evidence type="ECO:0000313" key="4">
    <source>
        <dbReference type="Proteomes" id="UP001055108"/>
    </source>
</evidence>
<keyword evidence="4" id="KW-1185">Reference proteome</keyword>
<feature type="region of interest" description="Disordered" evidence="1">
    <location>
        <begin position="354"/>
        <end position="416"/>
    </location>
</feature>
<gene>
    <name evidence="3" type="ORF">NBEOAGPD_5412</name>
</gene>
<evidence type="ECO:0000259" key="2">
    <source>
        <dbReference type="Pfam" id="PF20796"/>
    </source>
</evidence>
<dbReference type="AlphaFoldDB" id="A0AA37HU00"/>
<accession>A0AA37HU00</accession>
<dbReference type="EMBL" id="BPQM01000209">
    <property type="protein sequence ID" value="GJD82152.1"/>
    <property type="molecule type" value="Genomic_DNA"/>
</dbReference>
<proteinExistence type="predicted"/>
<feature type="region of interest" description="Disordered" evidence="1">
    <location>
        <begin position="56"/>
        <end position="77"/>
    </location>
</feature>
<feature type="compositionally biased region" description="Polar residues" evidence="1">
    <location>
        <begin position="67"/>
        <end position="77"/>
    </location>
</feature>
<feature type="domain" description="PD-(D/E)XK nuclease-like" evidence="2">
    <location>
        <begin position="30"/>
        <end position="336"/>
    </location>
</feature>
<dbReference type="InterPro" id="IPR048822">
    <property type="entry name" value="PDDEXK_13"/>
</dbReference>
<reference evidence="3" key="1">
    <citation type="journal article" date="2016" name="Front. Microbiol.">
        <title>Genome Sequence of the Piezophilic, Mesophilic Sulfate-Reducing Bacterium Desulfovibrio indicus J2T.</title>
        <authorList>
            <person name="Cao J."/>
            <person name="Maignien L."/>
            <person name="Shao Z."/>
            <person name="Alain K."/>
            <person name="Jebbar M."/>
        </authorList>
    </citation>
    <scope>NUCLEOTIDE SEQUENCE</scope>
    <source>
        <strain evidence="3">NBRC 103626</strain>
    </source>
</reference>
<name>A0AA37HU00_9HYPH</name>
<reference evidence="3" key="2">
    <citation type="submission" date="2021-08" db="EMBL/GenBank/DDBJ databases">
        <authorList>
            <person name="Tani A."/>
            <person name="Ola A."/>
            <person name="Ogura Y."/>
            <person name="Katsura K."/>
            <person name="Hayashi T."/>
        </authorList>
    </citation>
    <scope>NUCLEOTIDE SEQUENCE</scope>
    <source>
        <strain evidence="3">NBRC 103626</strain>
    </source>
</reference>
<organism evidence="3 4">
    <name type="scientific">Methylobacterium gregans</name>
    <dbReference type="NCBI Taxonomy" id="374424"/>
    <lineage>
        <taxon>Bacteria</taxon>
        <taxon>Pseudomonadati</taxon>
        <taxon>Pseudomonadota</taxon>
        <taxon>Alphaproteobacteria</taxon>
        <taxon>Hyphomicrobiales</taxon>
        <taxon>Methylobacteriaceae</taxon>
        <taxon>Methylobacterium</taxon>
    </lineage>
</organism>
<evidence type="ECO:0000256" key="1">
    <source>
        <dbReference type="SAM" id="MobiDB-lite"/>
    </source>
</evidence>
<evidence type="ECO:0000313" key="3">
    <source>
        <dbReference type="EMBL" id="GJD82152.1"/>
    </source>
</evidence>
<comment type="caution">
    <text evidence="3">The sequence shown here is derived from an EMBL/GenBank/DDBJ whole genome shotgun (WGS) entry which is preliminary data.</text>
</comment>
<protein>
    <recommendedName>
        <fullName evidence="2">PD-(D/E)XK nuclease-like domain-containing protein</fullName>
    </recommendedName>
</protein>